<evidence type="ECO:0008006" key="12">
    <source>
        <dbReference type="Google" id="ProtNLM"/>
    </source>
</evidence>
<organism evidence="10 11">
    <name type="scientific">Naganishia liquefaciens</name>
    <dbReference type="NCBI Taxonomy" id="104408"/>
    <lineage>
        <taxon>Eukaryota</taxon>
        <taxon>Fungi</taxon>
        <taxon>Dikarya</taxon>
        <taxon>Basidiomycota</taxon>
        <taxon>Agaricomycotina</taxon>
        <taxon>Tremellomycetes</taxon>
        <taxon>Filobasidiales</taxon>
        <taxon>Filobasidiaceae</taxon>
        <taxon>Naganishia</taxon>
    </lineage>
</organism>
<evidence type="ECO:0000256" key="4">
    <source>
        <dbReference type="ARBA" id="ARBA00022692"/>
    </source>
</evidence>
<keyword evidence="11" id="KW-1185">Reference proteome</keyword>
<dbReference type="PANTHER" id="PTHR45624:SF9">
    <property type="entry name" value="CARRIER PROTEIN, PUTATIVE (AFU_ORTHOLOGUE AFUA_4G06390)-RELATED"/>
    <property type="match status" value="1"/>
</dbReference>
<proteinExistence type="inferred from homology"/>
<name>A0A8H3TVX3_9TREE</name>
<evidence type="ECO:0000313" key="11">
    <source>
        <dbReference type="Proteomes" id="UP000620104"/>
    </source>
</evidence>
<comment type="caution">
    <text evidence="10">The sequence shown here is derived from an EMBL/GenBank/DDBJ whole genome shotgun (WGS) entry which is preliminary data.</text>
</comment>
<reference evidence="10" key="1">
    <citation type="submission" date="2020-07" db="EMBL/GenBank/DDBJ databases">
        <title>Draft Genome Sequence of a Deep-Sea Yeast, Naganishia (Cryptococcus) liquefaciens strain N6.</title>
        <authorList>
            <person name="Han Y.W."/>
            <person name="Kajitani R."/>
            <person name="Morimoto H."/>
            <person name="Parhat M."/>
            <person name="Tsubouchi H."/>
            <person name="Bakenova O."/>
            <person name="Ogata M."/>
            <person name="Argunhan B."/>
            <person name="Aoki R."/>
            <person name="Kajiwara S."/>
            <person name="Itoh T."/>
            <person name="Iwasaki H."/>
        </authorList>
    </citation>
    <scope>NUCLEOTIDE SEQUENCE</scope>
    <source>
        <strain evidence="10">N6</strain>
    </source>
</reference>
<evidence type="ECO:0000256" key="1">
    <source>
        <dbReference type="ARBA" id="ARBA00004225"/>
    </source>
</evidence>
<comment type="similarity">
    <text evidence="2">Belongs to the mitochondrial carrier (TC 2.A.29) family.</text>
</comment>
<dbReference type="OrthoDB" id="3364892at2759"/>
<keyword evidence="7" id="KW-0496">Mitochondrion</keyword>
<keyword evidence="6 9" id="KW-1133">Transmembrane helix</keyword>
<feature type="transmembrane region" description="Helical" evidence="9">
    <location>
        <begin position="472"/>
        <end position="492"/>
    </location>
</feature>
<accession>A0A8H3TVX3</accession>
<dbReference type="AlphaFoldDB" id="A0A8H3TVX3"/>
<keyword evidence="3" id="KW-0813">Transport</keyword>
<protein>
    <recommendedName>
        <fullName evidence="12">Mitochondrial carrier</fullName>
    </recommendedName>
</protein>
<sequence>MSAVNTTGFSEDELSMLAFRRARRLAEQERRRRKAVGDGTANTGNTGTSLSAAFTRSFLLLLGIYFKRPSRLFRPSRVDTLATLRQLAMSSQQTLSPAFIRALIRDKGPMTIIHSILPPLMINTALGTILFTSHSFFCYVLSRLDFFAPTETSISLGPRVTKDGQPITQTNIEATAEWSRIAEGREERHDGGPEWLSFGAEDQIMFMEAIHRLPHPTLMSAVAGAAAGVLQAVIFAPIENAVKLLQRGTTSWLEAFSRVFGYPPKSHPHTPMTIGIPKSTQDVKNFLGIGEGFWRAWQGVRWVMIRDALGYGLFFASFDVSRRAGLAVKTWLTPVEKRTLSPKEAADTLNPEPLAPTSARIAQALCLVTGGITASFLAEFVGRPIRRIEDLYRARERQATGLQFASRPTRGVVRPFSAGTDRIVLNTLREHGVHWFFRNPADYHGPVALQEAEKTGQRIVKRMTIPARLQRLGWRLVGVGPWGFGFVVFAYLGGEI</sequence>
<dbReference type="GO" id="GO:0031966">
    <property type="term" value="C:mitochondrial membrane"/>
    <property type="evidence" value="ECO:0007669"/>
    <property type="project" value="UniProtKB-SubCell"/>
</dbReference>
<keyword evidence="4 9" id="KW-0812">Transmembrane</keyword>
<dbReference type="InterPro" id="IPR050567">
    <property type="entry name" value="Mitochondrial_Carrier"/>
</dbReference>
<keyword evidence="5" id="KW-0677">Repeat</keyword>
<dbReference type="SUPFAM" id="SSF103506">
    <property type="entry name" value="Mitochondrial carrier"/>
    <property type="match status" value="1"/>
</dbReference>
<dbReference type="Gene3D" id="1.50.40.10">
    <property type="entry name" value="Mitochondrial carrier domain"/>
    <property type="match status" value="1"/>
</dbReference>
<dbReference type="EMBL" id="BLZA01000028">
    <property type="protein sequence ID" value="GHJ88049.1"/>
    <property type="molecule type" value="Genomic_DNA"/>
</dbReference>
<evidence type="ECO:0000256" key="8">
    <source>
        <dbReference type="ARBA" id="ARBA00023136"/>
    </source>
</evidence>
<dbReference type="GO" id="GO:0022857">
    <property type="term" value="F:transmembrane transporter activity"/>
    <property type="evidence" value="ECO:0007669"/>
    <property type="project" value="TreeGrafter"/>
</dbReference>
<evidence type="ECO:0000256" key="6">
    <source>
        <dbReference type="ARBA" id="ARBA00022989"/>
    </source>
</evidence>
<evidence type="ECO:0000256" key="9">
    <source>
        <dbReference type="SAM" id="Phobius"/>
    </source>
</evidence>
<evidence type="ECO:0000256" key="2">
    <source>
        <dbReference type="ARBA" id="ARBA00006375"/>
    </source>
</evidence>
<evidence type="ECO:0000313" key="10">
    <source>
        <dbReference type="EMBL" id="GHJ88049.1"/>
    </source>
</evidence>
<evidence type="ECO:0000256" key="3">
    <source>
        <dbReference type="ARBA" id="ARBA00022448"/>
    </source>
</evidence>
<evidence type="ECO:0000256" key="7">
    <source>
        <dbReference type="ARBA" id="ARBA00023128"/>
    </source>
</evidence>
<dbReference type="PANTHER" id="PTHR45624">
    <property type="entry name" value="MITOCHONDRIAL BASIC AMINO ACIDS TRANSPORTER-RELATED"/>
    <property type="match status" value="1"/>
</dbReference>
<comment type="subcellular location">
    <subcellularLocation>
        <location evidence="1">Mitochondrion membrane</location>
        <topology evidence="1">Multi-pass membrane protein</topology>
    </subcellularLocation>
</comment>
<gene>
    <name evidence="10" type="ORF">NliqN6_4451</name>
</gene>
<keyword evidence="8 9" id="KW-0472">Membrane</keyword>
<dbReference type="InterPro" id="IPR023395">
    <property type="entry name" value="MCP_dom_sf"/>
</dbReference>
<dbReference type="Proteomes" id="UP000620104">
    <property type="component" value="Unassembled WGS sequence"/>
</dbReference>
<evidence type="ECO:0000256" key="5">
    <source>
        <dbReference type="ARBA" id="ARBA00022737"/>
    </source>
</evidence>